<protein>
    <submittedName>
        <fullName evidence="6">LysR family transcriptional regulator clustered with dicarboxylate transport</fullName>
    </submittedName>
</protein>
<dbReference type="CDD" id="cd08440">
    <property type="entry name" value="PBP2_LTTR_like_4"/>
    <property type="match status" value="1"/>
</dbReference>
<dbReference type="Gene3D" id="3.40.190.290">
    <property type="match status" value="1"/>
</dbReference>
<dbReference type="Pfam" id="PF03466">
    <property type="entry name" value="LysR_substrate"/>
    <property type="match status" value="1"/>
</dbReference>
<accession>S9Q7J4</accession>
<dbReference type="Proteomes" id="UP000015347">
    <property type="component" value="Unassembled WGS sequence"/>
</dbReference>
<keyword evidence="3" id="KW-0238">DNA-binding</keyword>
<dbReference type="Gene3D" id="1.10.10.10">
    <property type="entry name" value="Winged helix-like DNA-binding domain superfamily/Winged helix DNA-binding domain"/>
    <property type="match status" value="1"/>
</dbReference>
<name>S9Q7J4_9RHOB</name>
<dbReference type="InterPro" id="IPR036390">
    <property type="entry name" value="WH_DNA-bd_sf"/>
</dbReference>
<dbReference type="PANTHER" id="PTHR30419">
    <property type="entry name" value="HTH-TYPE TRANSCRIPTIONAL REGULATOR YBHD"/>
    <property type="match status" value="1"/>
</dbReference>
<dbReference type="AlphaFoldDB" id="S9Q7J4"/>
<dbReference type="PROSITE" id="PS50931">
    <property type="entry name" value="HTH_LYSR"/>
    <property type="match status" value="1"/>
</dbReference>
<dbReference type="EMBL" id="APVH01000073">
    <property type="protein sequence ID" value="EPX75568.1"/>
    <property type="molecule type" value="Genomic_DNA"/>
</dbReference>
<dbReference type="InterPro" id="IPR050950">
    <property type="entry name" value="HTH-type_LysR_regulators"/>
</dbReference>
<reference evidence="7" key="1">
    <citation type="journal article" date="2014" name="Stand. Genomic Sci.">
        <title>Genome sequence of the exopolysaccharide-producing Salipiger mucosus type strain (DSM 16094(T)), a moderately halophilic member of the Roseobacter clade.</title>
        <authorList>
            <person name="Riedel T."/>
            <person name="Spring S."/>
            <person name="Fiebig A."/>
            <person name="Petersen J."/>
            <person name="Kyrpides N.C."/>
            <person name="Goker M."/>
            <person name="Klenk H.P."/>
        </authorList>
    </citation>
    <scope>NUCLEOTIDE SEQUENCE [LARGE SCALE GENOMIC DNA]</scope>
    <source>
        <strain evidence="7">DSM 16094</strain>
    </source>
</reference>
<evidence type="ECO:0000313" key="6">
    <source>
        <dbReference type="EMBL" id="EPX75568.1"/>
    </source>
</evidence>
<dbReference type="eggNOG" id="COG0583">
    <property type="taxonomic scope" value="Bacteria"/>
</dbReference>
<keyword evidence="4" id="KW-0804">Transcription</keyword>
<dbReference type="STRING" id="1123237.Salmuc_01601"/>
<gene>
    <name evidence="6" type="ORF">Salmuc_01601</name>
</gene>
<dbReference type="InterPro" id="IPR005119">
    <property type="entry name" value="LysR_subst-bd"/>
</dbReference>
<dbReference type="PANTHER" id="PTHR30419:SF8">
    <property type="entry name" value="NITROGEN ASSIMILATION TRANSCRIPTIONAL ACTIVATOR-RELATED"/>
    <property type="match status" value="1"/>
</dbReference>
<dbReference type="Pfam" id="PF00126">
    <property type="entry name" value="HTH_1"/>
    <property type="match status" value="1"/>
</dbReference>
<dbReference type="GO" id="GO:0005829">
    <property type="term" value="C:cytosol"/>
    <property type="evidence" value="ECO:0007669"/>
    <property type="project" value="TreeGrafter"/>
</dbReference>
<dbReference type="InterPro" id="IPR000847">
    <property type="entry name" value="LysR_HTH_N"/>
</dbReference>
<evidence type="ECO:0000256" key="1">
    <source>
        <dbReference type="ARBA" id="ARBA00009437"/>
    </source>
</evidence>
<dbReference type="HOGENOM" id="CLU_039613_6_0_5"/>
<proteinExistence type="inferred from homology"/>
<keyword evidence="2" id="KW-0805">Transcription regulation</keyword>
<evidence type="ECO:0000256" key="4">
    <source>
        <dbReference type="ARBA" id="ARBA00023163"/>
    </source>
</evidence>
<dbReference type="GO" id="GO:0003677">
    <property type="term" value="F:DNA binding"/>
    <property type="evidence" value="ECO:0007669"/>
    <property type="project" value="UniProtKB-KW"/>
</dbReference>
<evidence type="ECO:0000256" key="2">
    <source>
        <dbReference type="ARBA" id="ARBA00023015"/>
    </source>
</evidence>
<dbReference type="PRINTS" id="PR00039">
    <property type="entry name" value="HTHLYSR"/>
</dbReference>
<dbReference type="OrthoDB" id="9815174at2"/>
<evidence type="ECO:0000313" key="7">
    <source>
        <dbReference type="Proteomes" id="UP000015347"/>
    </source>
</evidence>
<organism evidence="6 7">
    <name type="scientific">Salipiger mucosus DSM 16094</name>
    <dbReference type="NCBI Taxonomy" id="1123237"/>
    <lineage>
        <taxon>Bacteria</taxon>
        <taxon>Pseudomonadati</taxon>
        <taxon>Pseudomonadota</taxon>
        <taxon>Alphaproteobacteria</taxon>
        <taxon>Rhodobacterales</taxon>
        <taxon>Roseobacteraceae</taxon>
        <taxon>Salipiger</taxon>
    </lineage>
</organism>
<dbReference type="FunFam" id="1.10.10.10:FF:000001">
    <property type="entry name" value="LysR family transcriptional regulator"/>
    <property type="match status" value="1"/>
</dbReference>
<dbReference type="GO" id="GO:0003700">
    <property type="term" value="F:DNA-binding transcription factor activity"/>
    <property type="evidence" value="ECO:0007669"/>
    <property type="project" value="InterPro"/>
</dbReference>
<dbReference type="RefSeq" id="WP_020043018.1">
    <property type="nucleotide sequence ID" value="NZ_KE557293.1"/>
</dbReference>
<feature type="domain" description="HTH lysR-type" evidence="5">
    <location>
        <begin position="1"/>
        <end position="60"/>
    </location>
</feature>
<dbReference type="InterPro" id="IPR036388">
    <property type="entry name" value="WH-like_DNA-bd_sf"/>
</dbReference>
<dbReference type="SUPFAM" id="SSF53850">
    <property type="entry name" value="Periplasmic binding protein-like II"/>
    <property type="match status" value="1"/>
</dbReference>
<sequence>MDVSLRQIRSFLAVARLGSFTRAADRLALTQPTLTVQIRKLEEALEVRLFDRSTRRVTPTRVARSLIPVFERMVGDLDSVIAETRDIAAIRRGTVRVAVLPSVAAGLLPRAVRTFRAAHPGAAFVVRDLVADRIVEELREGSVDIGITGGPPVGSDIELLHRETEGFKAIFPADHPLAGLDTVDLAAVAEFPLVALDRGTSVRPIVERALDEAGLSVTTACEATYMTTVAGMVSAGLGVAILPAASREDRAFPDLRSAPVEAPGLRRDVSVIRLRGTSLPPMSAVFCDHLIATMTGAPA</sequence>
<evidence type="ECO:0000256" key="3">
    <source>
        <dbReference type="ARBA" id="ARBA00023125"/>
    </source>
</evidence>
<dbReference type="SUPFAM" id="SSF46785">
    <property type="entry name" value="Winged helix' DNA-binding domain"/>
    <property type="match status" value="1"/>
</dbReference>
<keyword evidence="7" id="KW-1185">Reference proteome</keyword>
<comment type="caution">
    <text evidence="6">The sequence shown here is derived from an EMBL/GenBank/DDBJ whole genome shotgun (WGS) entry which is preliminary data.</text>
</comment>
<comment type="similarity">
    <text evidence="1">Belongs to the LysR transcriptional regulatory family.</text>
</comment>
<evidence type="ECO:0000259" key="5">
    <source>
        <dbReference type="PROSITE" id="PS50931"/>
    </source>
</evidence>